<dbReference type="Pfam" id="PF02450">
    <property type="entry name" value="LCAT"/>
    <property type="match status" value="1"/>
</dbReference>
<reference evidence="3" key="1">
    <citation type="journal article" date="2021" name="Genome Biol. Evol.">
        <title>The assembled and annotated genome of the fairy-ring fungus Marasmius oreades.</title>
        <authorList>
            <person name="Hiltunen M."/>
            <person name="Ament-Velasquez S.L."/>
            <person name="Johannesson H."/>
        </authorList>
    </citation>
    <scope>NUCLEOTIDE SEQUENCE</scope>
    <source>
        <strain evidence="3">03SP1</strain>
    </source>
</reference>
<dbReference type="OrthoDB" id="190846at2759"/>
<feature type="compositionally biased region" description="Basic and acidic residues" evidence="1">
    <location>
        <begin position="20"/>
        <end position="33"/>
    </location>
</feature>
<dbReference type="GO" id="GO:0008374">
    <property type="term" value="F:O-acyltransferase activity"/>
    <property type="evidence" value="ECO:0007669"/>
    <property type="project" value="InterPro"/>
</dbReference>
<proteinExistence type="predicted"/>
<dbReference type="Proteomes" id="UP001049176">
    <property type="component" value="Chromosome 6"/>
</dbReference>
<feature type="region of interest" description="Disordered" evidence="1">
    <location>
        <begin position="1"/>
        <end position="45"/>
    </location>
</feature>
<keyword evidence="2" id="KW-1133">Transmembrane helix</keyword>
<dbReference type="GO" id="GO:0006629">
    <property type="term" value="P:lipid metabolic process"/>
    <property type="evidence" value="ECO:0007669"/>
    <property type="project" value="InterPro"/>
</dbReference>
<accession>A0A9P7UR36</accession>
<dbReference type="GeneID" id="66079136"/>
<dbReference type="AlphaFoldDB" id="A0A9P7UR36"/>
<comment type="caution">
    <text evidence="3">The sequence shown here is derived from an EMBL/GenBank/DDBJ whole genome shotgun (WGS) entry which is preliminary data.</text>
</comment>
<dbReference type="InterPro" id="IPR003386">
    <property type="entry name" value="LACT/PDAT_acylTrfase"/>
</dbReference>
<dbReference type="KEGG" id="more:E1B28_010060"/>
<evidence type="ECO:0000313" key="4">
    <source>
        <dbReference type="Proteomes" id="UP001049176"/>
    </source>
</evidence>
<gene>
    <name evidence="3" type="ORF">E1B28_010060</name>
</gene>
<dbReference type="RefSeq" id="XP_043007463.1">
    <property type="nucleotide sequence ID" value="XM_043155002.1"/>
</dbReference>
<evidence type="ECO:0000313" key="3">
    <source>
        <dbReference type="EMBL" id="KAG7090993.1"/>
    </source>
</evidence>
<name>A0A9P7UR36_9AGAR</name>
<dbReference type="EMBL" id="CM032186">
    <property type="protein sequence ID" value="KAG7090993.1"/>
    <property type="molecule type" value="Genomic_DNA"/>
</dbReference>
<sequence length="254" mass="29307">MVVVHRAKTWSSPSESADITAHDYSESSNKERDENEEGTEDVKETKKNLEAEVKVLKKQKQRHFYATRRFLFPLGILLGVLLAFALVTPADIHQMHNHLTVLLQEMELSIPEIPGFDLSRLEIEWDRLRSSIPEVWKFNRDGREFQVGERMAERGLSAKYPVIIIPGVISTALESWSTAPDFRPFFREKMWGGLSMLSQVTFNREKWIQAMTLDPYTGLDPQGTKIRAAEGINAASMFIQGYWIWYFPLLPRAY</sequence>
<keyword evidence="4" id="KW-1185">Reference proteome</keyword>
<keyword evidence="2" id="KW-0812">Transmembrane</keyword>
<evidence type="ECO:0000256" key="1">
    <source>
        <dbReference type="SAM" id="MobiDB-lite"/>
    </source>
</evidence>
<feature type="transmembrane region" description="Helical" evidence="2">
    <location>
        <begin position="70"/>
        <end position="90"/>
    </location>
</feature>
<organism evidence="3 4">
    <name type="scientific">Marasmius oreades</name>
    <name type="common">fairy-ring Marasmius</name>
    <dbReference type="NCBI Taxonomy" id="181124"/>
    <lineage>
        <taxon>Eukaryota</taxon>
        <taxon>Fungi</taxon>
        <taxon>Dikarya</taxon>
        <taxon>Basidiomycota</taxon>
        <taxon>Agaricomycotina</taxon>
        <taxon>Agaricomycetes</taxon>
        <taxon>Agaricomycetidae</taxon>
        <taxon>Agaricales</taxon>
        <taxon>Marasmiineae</taxon>
        <taxon>Marasmiaceae</taxon>
        <taxon>Marasmius</taxon>
    </lineage>
</organism>
<keyword evidence="2" id="KW-0472">Membrane</keyword>
<protein>
    <submittedName>
        <fullName evidence="3">Uncharacterized protein</fullName>
    </submittedName>
</protein>
<evidence type="ECO:0000256" key="2">
    <source>
        <dbReference type="SAM" id="Phobius"/>
    </source>
</evidence>